<sequence length="158" mass="17880">MFIGFATSLWTASCITHSRVANGTWVEASTRFTALGIWGRGAKSSRAGDTQHRNQVEEETTRRQRSVGRDPSGTPMDVLDEYKKLLGDNVWMLSSGECPESLLKEMEHIWVPPSPGVPVGNTQRRHISNAADVLHLISSEEDMDVRSRKLYRSKRRRR</sequence>
<proteinExistence type="predicted"/>
<dbReference type="AlphaFoldDB" id="A0A8T0HL62"/>
<organism evidence="2 3">
    <name type="scientific">Ceratodon purpureus</name>
    <name type="common">Fire moss</name>
    <name type="synonym">Dicranum purpureum</name>
    <dbReference type="NCBI Taxonomy" id="3225"/>
    <lineage>
        <taxon>Eukaryota</taxon>
        <taxon>Viridiplantae</taxon>
        <taxon>Streptophyta</taxon>
        <taxon>Embryophyta</taxon>
        <taxon>Bryophyta</taxon>
        <taxon>Bryophytina</taxon>
        <taxon>Bryopsida</taxon>
        <taxon>Dicranidae</taxon>
        <taxon>Pseudoditrichales</taxon>
        <taxon>Ditrichaceae</taxon>
        <taxon>Ceratodon</taxon>
    </lineage>
</organism>
<evidence type="ECO:0000313" key="3">
    <source>
        <dbReference type="Proteomes" id="UP000822688"/>
    </source>
</evidence>
<gene>
    <name evidence="2" type="ORF">KC19_VG019500</name>
</gene>
<reference evidence="2" key="1">
    <citation type="submission" date="2020-06" db="EMBL/GenBank/DDBJ databases">
        <title>WGS assembly of Ceratodon purpureus strain R40.</title>
        <authorList>
            <person name="Carey S.B."/>
            <person name="Jenkins J."/>
            <person name="Shu S."/>
            <person name="Lovell J.T."/>
            <person name="Sreedasyam A."/>
            <person name="Maumus F."/>
            <person name="Tiley G.P."/>
            <person name="Fernandez-Pozo N."/>
            <person name="Barry K."/>
            <person name="Chen C."/>
            <person name="Wang M."/>
            <person name="Lipzen A."/>
            <person name="Daum C."/>
            <person name="Saski C.A."/>
            <person name="Payton A.C."/>
            <person name="Mcbreen J.C."/>
            <person name="Conrad R.E."/>
            <person name="Kollar L.M."/>
            <person name="Olsson S."/>
            <person name="Huttunen S."/>
            <person name="Landis J.B."/>
            <person name="Wickett N.J."/>
            <person name="Johnson M.G."/>
            <person name="Rensing S.A."/>
            <person name="Grimwood J."/>
            <person name="Schmutz J."/>
            <person name="Mcdaniel S.F."/>
        </authorList>
    </citation>
    <scope>NUCLEOTIDE SEQUENCE</scope>
    <source>
        <strain evidence="2">R40</strain>
    </source>
</reference>
<feature type="compositionally biased region" description="Basic and acidic residues" evidence="1">
    <location>
        <begin position="49"/>
        <end position="62"/>
    </location>
</feature>
<feature type="region of interest" description="Disordered" evidence="1">
    <location>
        <begin position="42"/>
        <end position="75"/>
    </location>
</feature>
<keyword evidence="3" id="KW-1185">Reference proteome</keyword>
<protein>
    <submittedName>
        <fullName evidence="2">Uncharacterized protein</fullName>
    </submittedName>
</protein>
<evidence type="ECO:0000313" key="2">
    <source>
        <dbReference type="EMBL" id="KAG0571532.1"/>
    </source>
</evidence>
<evidence type="ECO:0000256" key="1">
    <source>
        <dbReference type="SAM" id="MobiDB-lite"/>
    </source>
</evidence>
<comment type="caution">
    <text evidence="2">The sequence shown here is derived from an EMBL/GenBank/DDBJ whole genome shotgun (WGS) entry which is preliminary data.</text>
</comment>
<name>A0A8T0HL62_CERPU</name>
<dbReference type="EMBL" id="CM026426">
    <property type="protein sequence ID" value="KAG0571532.1"/>
    <property type="molecule type" value="Genomic_DNA"/>
</dbReference>
<accession>A0A8T0HL62</accession>
<dbReference type="Proteomes" id="UP000822688">
    <property type="component" value="Chromosome V"/>
</dbReference>